<dbReference type="OrthoDB" id="409121at2759"/>
<accession>A0A6A6H4G6</accession>
<evidence type="ECO:0000259" key="1">
    <source>
        <dbReference type="PROSITE" id="PS51831"/>
    </source>
</evidence>
<gene>
    <name evidence="2" type="ORF">EV356DRAFT_505001</name>
</gene>
<dbReference type="CDD" id="cd00077">
    <property type="entry name" value="HDc"/>
    <property type="match status" value="1"/>
</dbReference>
<dbReference type="AlphaFoldDB" id="A0A6A6H4G6"/>
<dbReference type="InterPro" id="IPR003607">
    <property type="entry name" value="HD/PDEase_dom"/>
</dbReference>
<dbReference type="Pfam" id="PF01966">
    <property type="entry name" value="HD"/>
    <property type="match status" value="1"/>
</dbReference>
<dbReference type="PANTHER" id="PTHR35569:SF1">
    <property type="entry name" value="CYANAMIDE HYDRATASE DDI2-RELATED"/>
    <property type="match status" value="1"/>
</dbReference>
<dbReference type="PROSITE" id="PS51831">
    <property type="entry name" value="HD"/>
    <property type="match status" value="1"/>
</dbReference>
<protein>
    <submittedName>
        <fullName evidence="2">Cyanamide hydratase</fullName>
    </submittedName>
</protein>
<reference evidence="2" key="1">
    <citation type="journal article" date="2020" name="Stud. Mycol.">
        <title>101 Dothideomycetes genomes: a test case for predicting lifestyles and emergence of pathogens.</title>
        <authorList>
            <person name="Haridas S."/>
            <person name="Albert R."/>
            <person name="Binder M."/>
            <person name="Bloem J."/>
            <person name="Labutti K."/>
            <person name="Salamov A."/>
            <person name="Andreopoulos B."/>
            <person name="Baker S."/>
            <person name="Barry K."/>
            <person name="Bills G."/>
            <person name="Bluhm B."/>
            <person name="Cannon C."/>
            <person name="Castanera R."/>
            <person name="Culley D."/>
            <person name="Daum C."/>
            <person name="Ezra D."/>
            <person name="Gonzalez J."/>
            <person name="Henrissat B."/>
            <person name="Kuo A."/>
            <person name="Liang C."/>
            <person name="Lipzen A."/>
            <person name="Lutzoni F."/>
            <person name="Magnuson J."/>
            <person name="Mondo S."/>
            <person name="Nolan M."/>
            <person name="Ohm R."/>
            <person name="Pangilinan J."/>
            <person name="Park H.-J."/>
            <person name="Ramirez L."/>
            <person name="Alfaro M."/>
            <person name="Sun H."/>
            <person name="Tritt A."/>
            <person name="Yoshinaga Y."/>
            <person name="Zwiers L.-H."/>
            <person name="Turgeon B."/>
            <person name="Goodwin S."/>
            <person name="Spatafora J."/>
            <person name="Crous P."/>
            <person name="Grigoriev I."/>
        </authorList>
    </citation>
    <scope>NUCLEOTIDE SEQUENCE</scope>
    <source>
        <strain evidence="2">Tuck. ex Michener</strain>
    </source>
</reference>
<name>A0A6A6H4G6_VIRVR</name>
<dbReference type="InterPro" id="IPR006674">
    <property type="entry name" value="HD_domain"/>
</dbReference>
<organism evidence="2 3">
    <name type="scientific">Viridothelium virens</name>
    <name type="common">Speckled blister lichen</name>
    <name type="synonym">Trypethelium virens</name>
    <dbReference type="NCBI Taxonomy" id="1048519"/>
    <lineage>
        <taxon>Eukaryota</taxon>
        <taxon>Fungi</taxon>
        <taxon>Dikarya</taxon>
        <taxon>Ascomycota</taxon>
        <taxon>Pezizomycotina</taxon>
        <taxon>Dothideomycetes</taxon>
        <taxon>Dothideomycetes incertae sedis</taxon>
        <taxon>Trypetheliales</taxon>
        <taxon>Trypetheliaceae</taxon>
        <taxon>Viridothelium</taxon>
    </lineage>
</organism>
<dbReference type="NCBIfam" id="TIGR03401">
    <property type="entry name" value="cyanamide_fam"/>
    <property type="match status" value="1"/>
</dbReference>
<evidence type="ECO:0000313" key="3">
    <source>
        <dbReference type="Proteomes" id="UP000800092"/>
    </source>
</evidence>
<proteinExistence type="predicted"/>
<dbReference type="InterPro" id="IPR017771">
    <property type="entry name" value="Cyanamide_hydratase_HD"/>
</dbReference>
<sequence length="235" mass="26461">MSNPIKDYGWEPVPRSFNQLLATRPEQNKKAEPIQIDSIELPETKLAQDILDYARKELSEPTFNHSMRVYYYGRAITLQQFPHFSYTPETYLLLCLLHDIGTTPQNLHSTHLSFEFQGGMIAHSLLRAHASPVPQAEAVTEAIIRHQDLGETGNITTLGALVQLATVFDNVGMNPELVARETIESVVGKWPRLGWTACFAGVVREEEGSKPWSHTTAIENFAEKVEGNVLMRPYD</sequence>
<dbReference type="SUPFAM" id="SSF109604">
    <property type="entry name" value="HD-domain/PDEase-like"/>
    <property type="match status" value="1"/>
</dbReference>
<evidence type="ECO:0000313" key="2">
    <source>
        <dbReference type="EMBL" id="KAF2232718.1"/>
    </source>
</evidence>
<dbReference type="Gene3D" id="1.10.3210.10">
    <property type="entry name" value="Hypothetical protein af1432"/>
    <property type="match status" value="1"/>
</dbReference>
<keyword evidence="3" id="KW-1185">Reference proteome</keyword>
<dbReference type="SMART" id="SM00471">
    <property type="entry name" value="HDc"/>
    <property type="match status" value="1"/>
</dbReference>
<dbReference type="Proteomes" id="UP000800092">
    <property type="component" value="Unassembled WGS sequence"/>
</dbReference>
<dbReference type="EMBL" id="ML991813">
    <property type="protein sequence ID" value="KAF2232718.1"/>
    <property type="molecule type" value="Genomic_DNA"/>
</dbReference>
<dbReference type="PANTHER" id="PTHR35569">
    <property type="entry name" value="CYANAMIDE HYDRATASE DDI2-RELATED"/>
    <property type="match status" value="1"/>
</dbReference>
<feature type="domain" description="HD" evidence="1">
    <location>
        <begin position="62"/>
        <end position="171"/>
    </location>
</feature>